<protein>
    <submittedName>
        <fullName evidence="2">Uncharacterized protein</fullName>
    </submittedName>
</protein>
<feature type="transmembrane region" description="Helical" evidence="1">
    <location>
        <begin position="70"/>
        <end position="88"/>
    </location>
</feature>
<keyword evidence="1" id="KW-0812">Transmembrane</keyword>
<dbReference type="AlphaFoldDB" id="A0A7C3KEP7"/>
<name>A0A7C3KEP7_9CYAN</name>
<keyword evidence="1" id="KW-0472">Membrane</keyword>
<evidence type="ECO:0000256" key="1">
    <source>
        <dbReference type="SAM" id="Phobius"/>
    </source>
</evidence>
<feature type="transmembrane region" description="Helical" evidence="1">
    <location>
        <begin position="108"/>
        <end position="137"/>
    </location>
</feature>
<comment type="caution">
    <text evidence="2">The sequence shown here is derived from an EMBL/GenBank/DDBJ whole genome shotgun (WGS) entry which is preliminary data.</text>
</comment>
<feature type="transmembrane region" description="Helical" evidence="1">
    <location>
        <begin position="12"/>
        <end position="30"/>
    </location>
</feature>
<accession>A0A7C3KEP7</accession>
<proteinExistence type="predicted"/>
<organism evidence="2">
    <name type="scientific">Oscillatoriales cyanobacterium SpSt-418</name>
    <dbReference type="NCBI Taxonomy" id="2282169"/>
    <lineage>
        <taxon>Bacteria</taxon>
        <taxon>Bacillati</taxon>
        <taxon>Cyanobacteriota</taxon>
        <taxon>Cyanophyceae</taxon>
        <taxon>Oscillatoriophycideae</taxon>
        <taxon>Oscillatoriales</taxon>
    </lineage>
</organism>
<keyword evidence="1" id="KW-1133">Transmembrane helix</keyword>
<gene>
    <name evidence="2" type="ORF">ENR64_16015</name>
</gene>
<dbReference type="EMBL" id="DSRU01000230">
    <property type="protein sequence ID" value="HFM99229.1"/>
    <property type="molecule type" value="Genomic_DNA"/>
</dbReference>
<feature type="transmembrane region" description="Helical" evidence="1">
    <location>
        <begin position="157"/>
        <end position="179"/>
    </location>
</feature>
<reference evidence="2" key="1">
    <citation type="journal article" date="2020" name="mSystems">
        <title>Genome- and Community-Level Interaction Insights into Carbon Utilization and Element Cycling Functions of Hydrothermarchaeota in Hydrothermal Sediment.</title>
        <authorList>
            <person name="Zhou Z."/>
            <person name="Liu Y."/>
            <person name="Xu W."/>
            <person name="Pan J."/>
            <person name="Luo Z.H."/>
            <person name="Li M."/>
        </authorList>
    </citation>
    <scope>NUCLEOTIDE SEQUENCE [LARGE SCALE GENOMIC DNA]</scope>
    <source>
        <strain evidence="2">SpSt-418</strain>
    </source>
</reference>
<evidence type="ECO:0000313" key="2">
    <source>
        <dbReference type="EMBL" id="HFM99229.1"/>
    </source>
</evidence>
<sequence>MKTARAKRQLPLMSLFLLLVTYISFGWYLIGPDAPRSRWLERVCSLLNPHIAFYSPSQEMLYCQHFIQSNWFAVVLTVIWIFLSSLAFRSPLTSIIRIISRTFHSDTVAFLAIFMFAAMGAIILFWLHVFLFIITILATEALARIDIQLAGYGVGEAFWMLLCVCMAGLAMGVSAHYLYGLYY</sequence>